<evidence type="ECO:0000256" key="5">
    <source>
        <dbReference type="ARBA" id="ARBA00023125"/>
    </source>
</evidence>
<evidence type="ECO:0000256" key="4">
    <source>
        <dbReference type="ARBA" id="ARBA00023029"/>
    </source>
</evidence>
<reference evidence="13 14" key="1">
    <citation type="journal article" date="2016" name="Nat. Commun.">
        <title>Thousands of microbial genomes shed light on interconnected biogeochemical processes in an aquifer system.</title>
        <authorList>
            <person name="Anantharaman K."/>
            <person name="Brown C.T."/>
            <person name="Hug L.A."/>
            <person name="Sharon I."/>
            <person name="Castelle C.J."/>
            <person name="Probst A.J."/>
            <person name="Thomas B.C."/>
            <person name="Singh A."/>
            <person name="Wilkins M.J."/>
            <person name="Karaoz U."/>
            <person name="Brodie E.L."/>
            <person name="Williams K.H."/>
            <person name="Hubbard S.S."/>
            <person name="Banfield J.F."/>
        </authorList>
    </citation>
    <scope>NUCLEOTIDE SEQUENCE [LARGE SCALE GENOMIC DNA]</scope>
</reference>
<dbReference type="SMART" id="SM00493">
    <property type="entry name" value="TOPRIM"/>
    <property type="match status" value="1"/>
</dbReference>
<dbReference type="GO" id="GO:0003677">
    <property type="term" value="F:DNA binding"/>
    <property type="evidence" value="ECO:0007669"/>
    <property type="project" value="UniProtKB-KW"/>
</dbReference>
<dbReference type="InterPro" id="IPR006171">
    <property type="entry name" value="TOPRIM_dom"/>
</dbReference>
<dbReference type="GO" id="GO:0006265">
    <property type="term" value="P:DNA topological change"/>
    <property type="evidence" value="ECO:0007669"/>
    <property type="project" value="InterPro"/>
</dbReference>
<dbReference type="Pfam" id="PF01131">
    <property type="entry name" value="Topoisom_bac"/>
    <property type="match status" value="1"/>
</dbReference>
<dbReference type="InterPro" id="IPR013497">
    <property type="entry name" value="Topo_IA_cen"/>
</dbReference>
<dbReference type="InterPro" id="IPR003601">
    <property type="entry name" value="Topo_IA_2"/>
</dbReference>
<comment type="catalytic activity">
    <reaction evidence="1">
        <text>ATP-independent breakage of single-stranded DNA, followed by passage and rejoining.</text>
        <dbReference type="EC" id="5.6.2.1"/>
    </reaction>
</comment>
<proteinExistence type="inferred from homology"/>
<evidence type="ECO:0000256" key="8">
    <source>
        <dbReference type="ARBA" id="ARBA00031985"/>
    </source>
</evidence>
<keyword evidence="4" id="KW-0799">Topoisomerase</keyword>
<dbReference type="SUPFAM" id="SSF56712">
    <property type="entry name" value="Prokaryotic type I DNA topoisomerase"/>
    <property type="match status" value="1"/>
</dbReference>
<dbReference type="STRING" id="1801743.A2824_03755"/>
<dbReference type="SMART" id="SM00436">
    <property type="entry name" value="TOP1Bc"/>
    <property type="match status" value="1"/>
</dbReference>
<accession>A0A1F6VJ21</accession>
<dbReference type="InterPro" id="IPR005733">
    <property type="entry name" value="TopoI_bac-type"/>
</dbReference>
<feature type="domain" description="Toprim" evidence="11">
    <location>
        <begin position="1"/>
        <end position="112"/>
    </location>
</feature>
<dbReference type="SMART" id="SM00437">
    <property type="entry name" value="TOP1Ac"/>
    <property type="match status" value="1"/>
</dbReference>
<dbReference type="EMBL" id="MFTT01000022">
    <property type="protein sequence ID" value="OGI69614.1"/>
    <property type="molecule type" value="Genomic_DNA"/>
</dbReference>
<dbReference type="Gene3D" id="1.10.290.10">
    <property type="entry name" value="Topoisomerase I, domain 4"/>
    <property type="match status" value="1"/>
</dbReference>
<evidence type="ECO:0000256" key="6">
    <source>
        <dbReference type="ARBA" id="ARBA00023235"/>
    </source>
</evidence>
<evidence type="ECO:0000256" key="2">
    <source>
        <dbReference type="ARBA" id="ARBA00009446"/>
    </source>
</evidence>
<dbReference type="PROSITE" id="PS50880">
    <property type="entry name" value="TOPRIM"/>
    <property type="match status" value="1"/>
</dbReference>
<evidence type="ECO:0000256" key="3">
    <source>
        <dbReference type="ARBA" id="ARBA00012891"/>
    </source>
</evidence>
<dbReference type="PROSITE" id="PS52039">
    <property type="entry name" value="TOPO_IA_2"/>
    <property type="match status" value="1"/>
</dbReference>
<evidence type="ECO:0000256" key="7">
    <source>
        <dbReference type="ARBA" id="ARBA00030003"/>
    </source>
</evidence>
<dbReference type="InterPro" id="IPR003602">
    <property type="entry name" value="Topo_IA_DNA-bd_dom"/>
</dbReference>
<evidence type="ECO:0000256" key="1">
    <source>
        <dbReference type="ARBA" id="ARBA00000213"/>
    </source>
</evidence>
<dbReference type="PROSITE" id="PS00396">
    <property type="entry name" value="TOPO_IA_1"/>
    <property type="match status" value="1"/>
</dbReference>
<feature type="non-terminal residue" evidence="13">
    <location>
        <position position="365"/>
    </location>
</feature>
<evidence type="ECO:0000259" key="12">
    <source>
        <dbReference type="PROSITE" id="PS52039"/>
    </source>
</evidence>
<dbReference type="Pfam" id="PF01751">
    <property type="entry name" value="Toprim"/>
    <property type="match status" value="1"/>
</dbReference>
<comment type="caution">
    <text evidence="13">The sequence shown here is derived from an EMBL/GenBank/DDBJ whole genome shotgun (WGS) entry which is preliminary data.</text>
</comment>
<protein>
    <recommendedName>
        <fullName evidence="3">DNA topoisomerase</fullName>
        <ecNumber evidence="3">5.6.2.1</ecNumber>
    </recommendedName>
    <alternativeName>
        <fullName evidence="10">Omega-protein</fullName>
    </alternativeName>
    <alternativeName>
        <fullName evidence="9">Relaxing enzyme</fullName>
    </alternativeName>
    <alternativeName>
        <fullName evidence="7">Swivelase</fullName>
    </alternativeName>
    <alternativeName>
        <fullName evidence="8">Untwisting enzyme</fullName>
    </alternativeName>
</protein>
<evidence type="ECO:0000259" key="11">
    <source>
        <dbReference type="PROSITE" id="PS50880"/>
    </source>
</evidence>
<gene>
    <name evidence="13" type="ORF">A2824_03755</name>
</gene>
<dbReference type="PANTHER" id="PTHR42785">
    <property type="entry name" value="DNA TOPOISOMERASE, TYPE IA, CORE"/>
    <property type="match status" value="1"/>
</dbReference>
<dbReference type="AlphaFoldDB" id="A0A1F6VJ21"/>
<dbReference type="PRINTS" id="PR00417">
    <property type="entry name" value="PRTPISMRASEI"/>
</dbReference>
<dbReference type="Gene3D" id="1.10.460.10">
    <property type="entry name" value="Topoisomerase I, domain 2"/>
    <property type="match status" value="1"/>
</dbReference>
<dbReference type="InterPro" id="IPR023405">
    <property type="entry name" value="Topo_IA_core_domain"/>
</dbReference>
<comment type="similarity">
    <text evidence="2">Belongs to the type IA topoisomerase family.</text>
</comment>
<name>A0A1F6VJ21_9BACT</name>
<dbReference type="GO" id="GO:0003917">
    <property type="term" value="F:DNA topoisomerase type I (single strand cut, ATP-independent) activity"/>
    <property type="evidence" value="ECO:0007669"/>
    <property type="project" value="UniProtKB-EC"/>
</dbReference>
<evidence type="ECO:0000313" key="14">
    <source>
        <dbReference type="Proteomes" id="UP000178059"/>
    </source>
</evidence>
<dbReference type="Proteomes" id="UP000178059">
    <property type="component" value="Unassembled WGS sequence"/>
</dbReference>
<organism evidence="13 14">
    <name type="scientific">Candidatus Nomurabacteria bacterium RIFCSPHIGHO2_01_FULL_42_16</name>
    <dbReference type="NCBI Taxonomy" id="1801743"/>
    <lineage>
        <taxon>Bacteria</taxon>
        <taxon>Candidatus Nomuraibacteriota</taxon>
    </lineage>
</organism>
<sequence length="365" mass="41458">MKLLIVESPSKAKTIEKYLDKKFTVRASVGHIRDLPKSNKKAIDIKGGFIPHYEISKGKEHIIDELSKLARKSDEVVLATDPDREGEAIAWHLKEALGLKKPKRIVFHEITKEAVNEALKHPRDIDQNLKTAQEARRVLDRLFGYDLSGLIWKKVRYGLSAGRVQSPALRIIMEREREIRAFVPEKYWVLSGLFKTKKGESLALVCIEEPRDEKLVEKILELGNKNDWFVKDVKESEQKRVPRAPFTTSTLQQTASSRLGYSPSRTMQIAQKLYEAGHITYMRTDSTALAASATASIISLIEKKYGKEYAEAHFYKAKSKNAQEAHEAVRPTHAENMSAGSTPEQEKLYKLIWERAVSSQMADAK</sequence>
<dbReference type="InterPro" id="IPR000380">
    <property type="entry name" value="Topo_IA"/>
</dbReference>
<keyword evidence="5" id="KW-0238">DNA-binding</keyword>
<dbReference type="Gene3D" id="2.70.20.10">
    <property type="entry name" value="Topoisomerase I, domain 3"/>
    <property type="match status" value="1"/>
</dbReference>
<dbReference type="Gene3D" id="3.40.50.140">
    <property type="match status" value="1"/>
</dbReference>
<dbReference type="NCBIfam" id="TIGR01051">
    <property type="entry name" value="topA_bact"/>
    <property type="match status" value="1"/>
</dbReference>
<dbReference type="InterPro" id="IPR013826">
    <property type="entry name" value="Topo_IA_cen_sub3"/>
</dbReference>
<evidence type="ECO:0000256" key="9">
    <source>
        <dbReference type="ARBA" id="ARBA00032235"/>
    </source>
</evidence>
<dbReference type="CDD" id="cd03363">
    <property type="entry name" value="TOPRIM_TopoIA_TopoI"/>
    <property type="match status" value="1"/>
</dbReference>
<keyword evidence="6 13" id="KW-0413">Isomerase</keyword>
<evidence type="ECO:0000256" key="10">
    <source>
        <dbReference type="ARBA" id="ARBA00032877"/>
    </source>
</evidence>
<evidence type="ECO:0000313" key="13">
    <source>
        <dbReference type="EMBL" id="OGI69614.1"/>
    </source>
</evidence>
<feature type="domain" description="Topo IA-type catalytic" evidence="12">
    <location>
        <begin position="126"/>
        <end position="365"/>
    </location>
</feature>
<dbReference type="InterPro" id="IPR013824">
    <property type="entry name" value="Topo_IA_cen_sub1"/>
</dbReference>
<dbReference type="PANTHER" id="PTHR42785:SF1">
    <property type="entry name" value="DNA TOPOISOMERASE"/>
    <property type="match status" value="1"/>
</dbReference>
<dbReference type="EC" id="5.6.2.1" evidence="3"/>
<dbReference type="InterPro" id="IPR023406">
    <property type="entry name" value="Topo_IA_AS"/>
</dbReference>
<dbReference type="InterPro" id="IPR013825">
    <property type="entry name" value="Topo_IA_cen_sub2"/>
</dbReference>
<dbReference type="InterPro" id="IPR034149">
    <property type="entry name" value="TOPRIM_TopoI"/>
</dbReference>